<evidence type="ECO:0000313" key="1">
    <source>
        <dbReference type="EMBL" id="RKF75598.1"/>
    </source>
</evidence>
<accession>A0A420IM20</accession>
<name>A0A420IM20_9PEZI</name>
<reference evidence="1 2" key="1">
    <citation type="journal article" date="2018" name="BMC Genomics">
        <title>Comparative genome analyses reveal sequence features reflecting distinct modes of host-adaptation between dicot and monocot powdery mildew.</title>
        <authorList>
            <person name="Wu Y."/>
            <person name="Ma X."/>
            <person name="Pan Z."/>
            <person name="Kale S.D."/>
            <person name="Song Y."/>
            <person name="King H."/>
            <person name="Zhang Q."/>
            <person name="Presley C."/>
            <person name="Deng X."/>
            <person name="Wei C.I."/>
            <person name="Xiao S."/>
        </authorList>
    </citation>
    <scope>NUCLEOTIDE SEQUENCE [LARGE SCALE GENOMIC DNA]</scope>
    <source>
        <strain evidence="1">UMSG1</strain>
    </source>
</reference>
<dbReference type="Proteomes" id="UP000285326">
    <property type="component" value="Unassembled WGS sequence"/>
</dbReference>
<gene>
    <name evidence="1" type="ORF">GcM1_232001</name>
</gene>
<dbReference type="AlphaFoldDB" id="A0A420IM20"/>
<evidence type="ECO:0000313" key="2">
    <source>
        <dbReference type="Proteomes" id="UP000285326"/>
    </source>
</evidence>
<dbReference type="EMBL" id="MCBS01023298">
    <property type="protein sequence ID" value="RKF75598.1"/>
    <property type="molecule type" value="Genomic_DNA"/>
</dbReference>
<protein>
    <recommendedName>
        <fullName evidence="3">Retrotransposon gag domain-containing protein</fullName>
    </recommendedName>
</protein>
<sequence length="233" mass="26772">MPQNSTILCDTSTHEHFDRWPRCLGGISEDERVRASIGDERAFCYGIFTYCLPPDAQKRVAPTIKDNKKSNEWDITLFIQHLKELFTERDAASKAQLALNTIRQGPRQPFANFRAVFEQLCSEADNLGPTHASKISLMKSALVPSFRKGIAYRSNDSMTCYDLFMIEVQDLANELEPLSDICLVRGFASEFYVHENLTYNQQHFHPLKASNQASKFRVVHFQTWVPRKHLTQN</sequence>
<comment type="caution">
    <text evidence="1">The sequence shown here is derived from an EMBL/GenBank/DDBJ whole genome shotgun (WGS) entry which is preliminary data.</text>
</comment>
<proteinExistence type="predicted"/>
<organism evidence="1 2">
    <name type="scientific">Golovinomyces cichoracearum</name>
    <dbReference type="NCBI Taxonomy" id="62708"/>
    <lineage>
        <taxon>Eukaryota</taxon>
        <taxon>Fungi</taxon>
        <taxon>Dikarya</taxon>
        <taxon>Ascomycota</taxon>
        <taxon>Pezizomycotina</taxon>
        <taxon>Leotiomycetes</taxon>
        <taxon>Erysiphales</taxon>
        <taxon>Erysiphaceae</taxon>
        <taxon>Golovinomyces</taxon>
    </lineage>
</organism>
<evidence type="ECO:0008006" key="3">
    <source>
        <dbReference type="Google" id="ProtNLM"/>
    </source>
</evidence>